<feature type="domain" description="Fe/B12 periplasmic-binding" evidence="3">
    <location>
        <begin position="48"/>
        <end position="310"/>
    </location>
</feature>
<sequence length="313" mass="33722">MLGITVACCLVVLIGWLGLYGSSGGNRAVRQVTDSTGTVVNIPVHPQRVVFLNVSNMDMYYAAGGTAVGKPSSESVSPTLQEKTKDVTEVGIIHNPNVETILSLNPDLVIGVNVPFHNNLRATLEKAGIPLYINALDSYDDVLETLRFYGELTGQEKKAAAEAARIEEVHRQIFSRTEGKEGPRTLIIFGAPGSFSMATSKSFSGDLLKQLGGVNIADGAAEMESGFVPLSMEYIAKRDPEVILFISMVKRPAIIENFQEEMAGSSLWQGVSAVQQGKIYYLPGELFAVNPGTRIAEAFDVLYNDLYGNGAAQ</sequence>
<comment type="caution">
    <text evidence="4">The sequence shown here is derived from an EMBL/GenBank/DDBJ whole genome shotgun (WGS) entry which is preliminary data.</text>
</comment>
<name>U7ULH5_9FIRM</name>
<dbReference type="EMBL" id="AWXA01000026">
    <property type="protein sequence ID" value="ERT60136.1"/>
    <property type="molecule type" value="Genomic_DNA"/>
</dbReference>
<evidence type="ECO:0000313" key="5">
    <source>
        <dbReference type="Proteomes" id="UP000017090"/>
    </source>
</evidence>
<protein>
    <submittedName>
        <fullName evidence="4">Oligopeptide ABC transporter, oligopeptide-binding protein</fullName>
    </submittedName>
</protein>
<dbReference type="InterPro" id="IPR050902">
    <property type="entry name" value="ABC_Transporter_SBP"/>
</dbReference>
<accession>U7ULH5</accession>
<evidence type="ECO:0000259" key="3">
    <source>
        <dbReference type="PROSITE" id="PS50983"/>
    </source>
</evidence>
<evidence type="ECO:0000256" key="2">
    <source>
        <dbReference type="ARBA" id="ARBA00022729"/>
    </source>
</evidence>
<dbReference type="NCBIfam" id="NF038402">
    <property type="entry name" value="TroA_like"/>
    <property type="match status" value="1"/>
</dbReference>
<dbReference type="Proteomes" id="UP000017090">
    <property type="component" value="Unassembled WGS sequence"/>
</dbReference>
<dbReference type="eggNOG" id="COG0614">
    <property type="taxonomic scope" value="Bacteria"/>
</dbReference>
<dbReference type="InterPro" id="IPR002491">
    <property type="entry name" value="ABC_transptr_periplasmic_BD"/>
</dbReference>
<dbReference type="PATRIC" id="fig|1111454.3.peg.1033"/>
<dbReference type="SUPFAM" id="SSF53807">
    <property type="entry name" value="Helical backbone' metal receptor"/>
    <property type="match status" value="1"/>
</dbReference>
<dbReference type="STRING" id="1111454.HMPREF1250_0150"/>
<dbReference type="InterPro" id="IPR054828">
    <property type="entry name" value="Vit_B12_bind_prot"/>
</dbReference>
<keyword evidence="5" id="KW-1185">Reference proteome</keyword>
<comment type="similarity">
    <text evidence="1">Belongs to the bacterial solute-binding protein 8 family.</text>
</comment>
<dbReference type="PANTHER" id="PTHR30535:SF34">
    <property type="entry name" value="MOLYBDATE-BINDING PROTEIN MOLA"/>
    <property type="match status" value="1"/>
</dbReference>
<evidence type="ECO:0000313" key="4">
    <source>
        <dbReference type="EMBL" id="ERT60136.1"/>
    </source>
</evidence>
<proteinExistence type="inferred from homology"/>
<organism evidence="4 5">
    <name type="scientific">Megasphaera vaginalis</name>
    <name type="common">ex Srinivasan et al. 2021</name>
    <dbReference type="NCBI Taxonomy" id="1111454"/>
    <lineage>
        <taxon>Bacteria</taxon>
        <taxon>Bacillati</taxon>
        <taxon>Bacillota</taxon>
        <taxon>Negativicutes</taxon>
        <taxon>Veillonellales</taxon>
        <taxon>Veillonellaceae</taxon>
        <taxon>Megasphaera</taxon>
    </lineage>
</organism>
<dbReference type="Pfam" id="PF01497">
    <property type="entry name" value="Peripla_BP_2"/>
    <property type="match status" value="1"/>
</dbReference>
<dbReference type="PANTHER" id="PTHR30535">
    <property type="entry name" value="VITAMIN B12-BINDING PROTEIN"/>
    <property type="match status" value="1"/>
</dbReference>
<keyword evidence="2" id="KW-0732">Signal</keyword>
<evidence type="ECO:0000256" key="1">
    <source>
        <dbReference type="ARBA" id="ARBA00008814"/>
    </source>
</evidence>
<gene>
    <name evidence="4" type="ORF">HMPREF1250_0150</name>
</gene>
<dbReference type="Gene3D" id="3.40.50.1980">
    <property type="entry name" value="Nitrogenase molybdenum iron protein domain"/>
    <property type="match status" value="2"/>
</dbReference>
<dbReference type="GO" id="GO:0071281">
    <property type="term" value="P:cellular response to iron ion"/>
    <property type="evidence" value="ECO:0007669"/>
    <property type="project" value="TreeGrafter"/>
</dbReference>
<reference evidence="4 5" key="1">
    <citation type="submission" date="2013-09" db="EMBL/GenBank/DDBJ databases">
        <authorList>
            <person name="Durkin A.S."/>
            <person name="Haft D.R."/>
            <person name="McCorrison J."/>
            <person name="Torralba M."/>
            <person name="Gillis M."/>
            <person name="Haft D.H."/>
            <person name="Methe B."/>
            <person name="Sutton G."/>
            <person name="Nelson K.E."/>
        </authorList>
    </citation>
    <scope>NUCLEOTIDE SEQUENCE [LARGE SCALE GENOMIC DNA]</scope>
    <source>
        <strain evidence="4 5">BV3C16-1</strain>
    </source>
</reference>
<dbReference type="AlphaFoldDB" id="U7ULH5"/>
<dbReference type="PROSITE" id="PS50983">
    <property type="entry name" value="FE_B12_PBP"/>
    <property type="match status" value="1"/>
</dbReference>